<dbReference type="GO" id="GO:0006109">
    <property type="term" value="P:regulation of carbohydrate metabolic process"/>
    <property type="evidence" value="ECO:0007669"/>
    <property type="project" value="InterPro"/>
</dbReference>
<evidence type="ECO:0000313" key="3">
    <source>
        <dbReference type="Proteomes" id="UP000509367"/>
    </source>
</evidence>
<dbReference type="Gene3D" id="3.40.50.300">
    <property type="entry name" value="P-loop containing nucleotide triphosphate hydrolases"/>
    <property type="match status" value="1"/>
</dbReference>
<dbReference type="Pfam" id="PF07475">
    <property type="entry name" value="Hpr_kinase_C"/>
    <property type="match status" value="1"/>
</dbReference>
<evidence type="ECO:0000259" key="1">
    <source>
        <dbReference type="Pfam" id="PF07475"/>
    </source>
</evidence>
<reference evidence="2 3" key="1">
    <citation type="submission" date="2020-06" db="EMBL/GenBank/DDBJ databases">
        <title>Oricola thermophila sp. nov. isolated from a tidal sediments.</title>
        <authorList>
            <person name="Kwon K.K."/>
            <person name="Yang S.-H."/>
            <person name="Park M.-J."/>
        </authorList>
    </citation>
    <scope>NUCLEOTIDE SEQUENCE [LARGE SCALE GENOMIC DNA]</scope>
    <source>
        <strain evidence="2 3">MEBiC13590</strain>
    </source>
</reference>
<dbReference type="EMBL" id="CP054836">
    <property type="protein sequence ID" value="QKV19802.1"/>
    <property type="molecule type" value="Genomic_DNA"/>
</dbReference>
<sequence>MTGGGTLEHGTVVEIDGRGVLVRGPSGSGKTALAVELLSRSRACGIPSALVADDYAFLSRDGESEAVIAEVPDRIAGLIELRGCGVVPVGPARHVPRTRLVLSVALVPPEEAERVADPSRRAVICGAELPELALPAGAAVSAAFAVFGWLGLSERII</sequence>
<dbReference type="GO" id="GO:0000155">
    <property type="term" value="F:phosphorelay sensor kinase activity"/>
    <property type="evidence" value="ECO:0007669"/>
    <property type="project" value="InterPro"/>
</dbReference>
<dbReference type="InterPro" id="IPR011104">
    <property type="entry name" value="Hpr_kin/Pase_C"/>
</dbReference>
<keyword evidence="2" id="KW-0808">Transferase</keyword>
<dbReference type="Proteomes" id="UP000509367">
    <property type="component" value="Chromosome"/>
</dbReference>
<proteinExistence type="predicted"/>
<dbReference type="KEGG" id="orm:HTY61_15765"/>
<organism evidence="2 3">
    <name type="scientific">Oricola thermophila</name>
    <dbReference type="NCBI Taxonomy" id="2742145"/>
    <lineage>
        <taxon>Bacteria</taxon>
        <taxon>Pseudomonadati</taxon>
        <taxon>Pseudomonadota</taxon>
        <taxon>Alphaproteobacteria</taxon>
        <taxon>Hyphomicrobiales</taxon>
        <taxon>Ahrensiaceae</taxon>
        <taxon>Oricola</taxon>
    </lineage>
</organism>
<dbReference type="InterPro" id="IPR027417">
    <property type="entry name" value="P-loop_NTPase"/>
</dbReference>
<dbReference type="GO" id="GO:0005524">
    <property type="term" value="F:ATP binding"/>
    <property type="evidence" value="ECO:0007669"/>
    <property type="project" value="InterPro"/>
</dbReference>
<accession>A0A6N1VK78</accession>
<dbReference type="RefSeq" id="WP_175277693.1">
    <property type="nucleotide sequence ID" value="NZ_CP054836.1"/>
</dbReference>
<keyword evidence="2" id="KW-0418">Kinase</keyword>
<keyword evidence="3" id="KW-1185">Reference proteome</keyword>
<feature type="domain" description="HPr kinase/phosphorylase C-terminal" evidence="1">
    <location>
        <begin position="8"/>
        <end position="138"/>
    </location>
</feature>
<gene>
    <name evidence="2" type="ORF">HTY61_15765</name>
</gene>
<name>A0A6N1VK78_9HYPH</name>
<evidence type="ECO:0000313" key="2">
    <source>
        <dbReference type="EMBL" id="QKV19802.1"/>
    </source>
</evidence>
<protein>
    <submittedName>
        <fullName evidence="2">HPr kinase/phosphorylase</fullName>
    </submittedName>
</protein>
<dbReference type="AlphaFoldDB" id="A0A6N1VK78"/>
<dbReference type="SUPFAM" id="SSF53795">
    <property type="entry name" value="PEP carboxykinase-like"/>
    <property type="match status" value="1"/>
</dbReference>